<dbReference type="AlphaFoldDB" id="X8IXY8"/>
<sequence length="507" mass="56652">MSKSAITRSLKGCLTCKNRKKKCDEVRPICKRCIDGDFECLGYNHLVKPRAPRQRKKKLPAASKPCQASELSNSSTDSTSLPASLAIQGYNHHHIAEFQELPTLPSLKSSHIFQAPHIRALDPDHIVQMFIFYSQPTPTSVQPFRPFPFSIIKAITENVKNSSLILKSTYVGAKIKKAILDGAELSVGVRLIDEFQRQITNTTLAPEMSAEEVAPLLNCLFSLVFGLLQIANTPVAHLVLRKSVPFFLALAAKYPDIWADDLSISIRHAFTGLRFEFSHFAFLDTMTALVFGTIPLIHYDITLSPTLQSPMQFYMEWAHGCSPIVIVLLARVNSWRAARLIDPTHPVPTLEQQQEFHACLKEWNPTIEYGDQPALVMGRLAVQECWKHAVLIYMHMGMCEADSANPRVEASVRQVAQLSATIETDHPLEVHMTIPCIIAAIAARKEKHRAILRKKVVVSRDDRVCLVRGADFVPVLDHLWHGAAAGGCPTTWQDYVNSRFEVLPVGI</sequence>
<dbReference type="PANTHER" id="PTHR37534">
    <property type="entry name" value="TRANSCRIPTIONAL ACTIVATOR PROTEIN UGA3"/>
    <property type="match status" value="1"/>
</dbReference>
<dbReference type="PROSITE" id="PS50048">
    <property type="entry name" value="ZN2_CY6_FUNGAL_2"/>
    <property type="match status" value="1"/>
</dbReference>
<accession>X8IXY8</accession>
<evidence type="ECO:0000313" key="6">
    <source>
        <dbReference type="Proteomes" id="UP000030108"/>
    </source>
</evidence>
<dbReference type="OrthoDB" id="3509362at2759"/>
<dbReference type="Proteomes" id="UP000030108">
    <property type="component" value="Unassembled WGS sequence"/>
</dbReference>
<protein>
    <submittedName>
        <fullName evidence="5">Fungal-specific transcription factor domain protein</fullName>
    </submittedName>
</protein>
<dbReference type="SMART" id="SM00066">
    <property type="entry name" value="GAL4"/>
    <property type="match status" value="1"/>
</dbReference>
<comment type="caution">
    <text evidence="5">The sequence shown here is derived from an EMBL/GenBank/DDBJ whole genome shotgun (WGS) entry which is preliminary data.</text>
</comment>
<feature type="domain" description="Zn(2)-C6 fungal-type" evidence="4">
    <location>
        <begin position="12"/>
        <end position="40"/>
    </location>
</feature>
<evidence type="ECO:0000313" key="5">
    <source>
        <dbReference type="EMBL" id="EUC54064.1"/>
    </source>
</evidence>
<dbReference type="PANTHER" id="PTHR37534:SF46">
    <property type="entry name" value="ZN(II)2CYS6 TRANSCRIPTION FACTOR (EUROFUNG)"/>
    <property type="match status" value="1"/>
</dbReference>
<gene>
    <name evidence="5" type="ORF">RSOL_028840</name>
</gene>
<keyword evidence="2" id="KW-0539">Nucleus</keyword>
<evidence type="ECO:0000259" key="4">
    <source>
        <dbReference type="PROSITE" id="PS50048"/>
    </source>
</evidence>
<dbReference type="GO" id="GO:0005634">
    <property type="term" value="C:nucleus"/>
    <property type="evidence" value="ECO:0007669"/>
    <property type="project" value="UniProtKB-SubCell"/>
</dbReference>
<dbReference type="PROSITE" id="PS00463">
    <property type="entry name" value="ZN2_CY6_FUNGAL_1"/>
    <property type="match status" value="1"/>
</dbReference>
<name>X8IXY8_9AGAM</name>
<dbReference type="Gene3D" id="4.10.240.10">
    <property type="entry name" value="Zn(2)-C6 fungal-type DNA-binding domain"/>
    <property type="match status" value="1"/>
</dbReference>
<dbReference type="InterPro" id="IPR021858">
    <property type="entry name" value="Fun_TF"/>
</dbReference>
<dbReference type="CDD" id="cd00067">
    <property type="entry name" value="GAL4"/>
    <property type="match status" value="1"/>
</dbReference>
<dbReference type="EMBL" id="JATN01000322">
    <property type="protein sequence ID" value="EUC54064.1"/>
    <property type="molecule type" value="Genomic_DNA"/>
</dbReference>
<reference evidence="6" key="1">
    <citation type="journal article" date="2014" name="Genome Announc.">
        <title>Draft genome sequence of the plant-pathogenic soil fungus Rhizoctonia solani anastomosis group 3 strain Rhs1AP.</title>
        <authorList>
            <person name="Cubeta M.A."/>
            <person name="Thomas E."/>
            <person name="Dean R.A."/>
            <person name="Jabaji S."/>
            <person name="Neate S.M."/>
            <person name="Tavantzis S."/>
            <person name="Toda T."/>
            <person name="Vilgalys R."/>
            <person name="Bharathan N."/>
            <person name="Fedorova-Abrams N."/>
            <person name="Pakala S.B."/>
            <person name="Pakala S.M."/>
            <person name="Zafar N."/>
            <person name="Joardar V."/>
            <person name="Losada L."/>
            <person name="Nierman W.C."/>
        </authorList>
    </citation>
    <scope>NUCLEOTIDE SEQUENCE [LARGE SCALE GENOMIC DNA]</scope>
    <source>
        <strain evidence="6">AG-3</strain>
    </source>
</reference>
<dbReference type="InterPro" id="IPR036864">
    <property type="entry name" value="Zn2-C6_fun-type_DNA-bd_sf"/>
</dbReference>
<evidence type="ECO:0000256" key="2">
    <source>
        <dbReference type="ARBA" id="ARBA00023242"/>
    </source>
</evidence>
<dbReference type="Pfam" id="PF00172">
    <property type="entry name" value="Zn_clus"/>
    <property type="match status" value="1"/>
</dbReference>
<dbReference type="SUPFAM" id="SSF57701">
    <property type="entry name" value="Zn2/Cys6 DNA-binding domain"/>
    <property type="match status" value="1"/>
</dbReference>
<feature type="region of interest" description="Disordered" evidence="3">
    <location>
        <begin position="51"/>
        <end position="77"/>
    </location>
</feature>
<dbReference type="GO" id="GO:0008270">
    <property type="term" value="F:zinc ion binding"/>
    <property type="evidence" value="ECO:0007669"/>
    <property type="project" value="InterPro"/>
</dbReference>
<proteinExistence type="predicted"/>
<dbReference type="GO" id="GO:0000981">
    <property type="term" value="F:DNA-binding transcription factor activity, RNA polymerase II-specific"/>
    <property type="evidence" value="ECO:0007669"/>
    <property type="project" value="InterPro"/>
</dbReference>
<evidence type="ECO:0000256" key="3">
    <source>
        <dbReference type="SAM" id="MobiDB-lite"/>
    </source>
</evidence>
<dbReference type="InterPro" id="IPR001138">
    <property type="entry name" value="Zn2Cys6_DnaBD"/>
</dbReference>
<evidence type="ECO:0000256" key="1">
    <source>
        <dbReference type="ARBA" id="ARBA00004123"/>
    </source>
</evidence>
<comment type="subcellular location">
    <subcellularLocation>
        <location evidence="1">Nucleus</location>
    </subcellularLocation>
</comment>
<dbReference type="Pfam" id="PF11951">
    <property type="entry name" value="Fungal_trans_2"/>
    <property type="match status" value="1"/>
</dbReference>
<organism evidence="5 6">
    <name type="scientific">Rhizoctonia solani AG-3 Rhs1AP</name>
    <dbReference type="NCBI Taxonomy" id="1086054"/>
    <lineage>
        <taxon>Eukaryota</taxon>
        <taxon>Fungi</taxon>
        <taxon>Dikarya</taxon>
        <taxon>Basidiomycota</taxon>
        <taxon>Agaricomycotina</taxon>
        <taxon>Agaricomycetes</taxon>
        <taxon>Cantharellales</taxon>
        <taxon>Ceratobasidiaceae</taxon>
        <taxon>Rhizoctonia</taxon>
    </lineage>
</organism>
<feature type="compositionally biased region" description="Low complexity" evidence="3">
    <location>
        <begin position="68"/>
        <end position="77"/>
    </location>
</feature>